<reference evidence="1 2" key="1">
    <citation type="submission" date="2019-10" db="EMBL/GenBank/DDBJ databases">
        <title>Lysobacter alkalisoli sp. nov., isolated from saline-alkaline soil.</title>
        <authorList>
            <person name="Sun J.-Q."/>
        </authorList>
    </citation>
    <scope>NUCLEOTIDE SEQUENCE [LARGE SCALE GENOMIC DNA]</scope>
    <source>
        <strain evidence="1 2">KCTC 42381</strain>
    </source>
</reference>
<protein>
    <submittedName>
        <fullName evidence="1">Uncharacterized protein</fullName>
    </submittedName>
</protein>
<gene>
    <name evidence="1" type="ORF">FKV24_001375</name>
</gene>
<dbReference type="Proteomes" id="UP000320431">
    <property type="component" value="Unassembled WGS sequence"/>
</dbReference>
<organism evidence="1 2">
    <name type="scientific">Marilutibacter maris</name>
    <dbReference type="NCBI Taxonomy" id="1605891"/>
    <lineage>
        <taxon>Bacteria</taxon>
        <taxon>Pseudomonadati</taxon>
        <taxon>Pseudomonadota</taxon>
        <taxon>Gammaproteobacteria</taxon>
        <taxon>Lysobacterales</taxon>
        <taxon>Lysobacteraceae</taxon>
        <taxon>Marilutibacter</taxon>
    </lineage>
</organism>
<evidence type="ECO:0000313" key="1">
    <source>
        <dbReference type="EMBL" id="KAB8198574.1"/>
    </source>
</evidence>
<evidence type="ECO:0000313" key="2">
    <source>
        <dbReference type="Proteomes" id="UP000320431"/>
    </source>
</evidence>
<accession>A0A508BBE0</accession>
<dbReference type="EMBL" id="VICD02000008">
    <property type="protein sequence ID" value="KAB8198574.1"/>
    <property type="molecule type" value="Genomic_DNA"/>
</dbReference>
<dbReference type="AlphaFoldDB" id="A0A508BBE0"/>
<comment type="caution">
    <text evidence="1">The sequence shown here is derived from an EMBL/GenBank/DDBJ whole genome shotgun (WGS) entry which is preliminary data.</text>
</comment>
<proteinExistence type="predicted"/>
<sequence length="85" mass="9326">MDSTVRRRPQDWMHLVGCALEEGIVKLARVKCPGVDLRNCASDADVMRAVVAAPKGDDALNGMKDEDVAKTFQSLSIVERERIVA</sequence>
<dbReference type="RefSeq" id="WP_141480930.1">
    <property type="nucleotide sequence ID" value="NZ_VICD02000008.1"/>
</dbReference>
<name>A0A508BBE0_9GAMM</name>